<gene>
    <name evidence="3" type="ORF">EK21DRAFT_108249</name>
</gene>
<feature type="transmembrane region" description="Helical" evidence="2">
    <location>
        <begin position="823"/>
        <end position="846"/>
    </location>
</feature>
<feature type="transmembrane region" description="Helical" evidence="2">
    <location>
        <begin position="866"/>
        <end position="890"/>
    </location>
</feature>
<dbReference type="EMBL" id="ML978162">
    <property type="protein sequence ID" value="KAF2034210.1"/>
    <property type="molecule type" value="Genomic_DNA"/>
</dbReference>
<evidence type="ECO:0000256" key="1">
    <source>
        <dbReference type="SAM" id="MobiDB-lite"/>
    </source>
</evidence>
<accession>A0A9P4HFV6</accession>
<keyword evidence="2" id="KW-0812">Transmembrane</keyword>
<name>A0A9P4HFV6_9PLEO</name>
<evidence type="ECO:0008006" key="5">
    <source>
        <dbReference type="Google" id="ProtNLM"/>
    </source>
</evidence>
<keyword evidence="2" id="KW-0472">Membrane</keyword>
<evidence type="ECO:0000256" key="2">
    <source>
        <dbReference type="SAM" id="Phobius"/>
    </source>
</evidence>
<evidence type="ECO:0000313" key="4">
    <source>
        <dbReference type="Proteomes" id="UP000799777"/>
    </source>
</evidence>
<comment type="caution">
    <text evidence="3">The sequence shown here is derived from an EMBL/GenBank/DDBJ whole genome shotgun (WGS) entry which is preliminary data.</text>
</comment>
<feature type="region of interest" description="Disordered" evidence="1">
    <location>
        <begin position="898"/>
        <end position="934"/>
    </location>
</feature>
<keyword evidence="4" id="KW-1185">Reference proteome</keyword>
<dbReference type="AlphaFoldDB" id="A0A9P4HFV6"/>
<feature type="transmembrane region" description="Helical" evidence="2">
    <location>
        <begin position="775"/>
        <end position="793"/>
    </location>
</feature>
<protein>
    <recommendedName>
        <fullName evidence="5">Cytochrome b561 domain-containing protein</fullName>
    </recommendedName>
</protein>
<feature type="region of interest" description="Disordered" evidence="1">
    <location>
        <begin position="319"/>
        <end position="339"/>
    </location>
</feature>
<evidence type="ECO:0000313" key="3">
    <source>
        <dbReference type="EMBL" id="KAF2034210.1"/>
    </source>
</evidence>
<sequence length="1068" mass="111169">MYASGKPVWYLPFALLAFAFFFCAFVGLRFSILVPSPSTRHSASLTSIFSPNTIDALNRDGRLQDALLSLAEAIAETSTDLGDLFRFQHLKRAGSNLTEGVMQLRAAQRSKLAQRGLLQDMGATFGQILGDAGGAGGLNLTGGLSGILGSLGGSLTDSLSTPALFLGIGLGMGTSTGLNLTDMQGASAQGVKVANAYNASATGVNLIAQNFGSGVAGEILPSFQTSNISLGAAAFALATGIGNATAYGLNLTLQKALPSNDSGIEAVAGNFGLGIATPVVSNIDLQAVMNGFRATGASMFTQQLPQIAAAAGQGLGEGTRNGLGLTAPQSPSRLKQEESTGDAAAGIDIASTVSAFTKGLSQSFLTGSDLSKLNPLGGTNVTSMINLQTMLRPLAAGAGAGIGMGVAVGLNLKSAESQPTFGGNITGQDEQTALIAEGFVGNMLSNFLTNSTALQQAGSLLASSQPQFLKNVDGAKAAEGFARGTIEGVMSAMSSVGGLKNLISGQVPPNALQNVPVLQPSQFDDSVNGSAIGFARGLTGPGTILAAEVIRNLTGVTRNATSSSPNQERKEMVRVDDGVVVPYKLLSPRQDAPSSTTAPAIAPVINAQTLQMGVQKVANTVTCQGIGGLAAAGLGVMNAGKAKSGKTSSVSLDPRVLQSLPDGPIILISQGNKYQIVIKQASIEINGLKLVPFAVLTALHVLFSVLAFLVFLPLYLIFGAAWRFCVLAGHPVNEIKNRKWRMGFLITFAILGISGIVLGMVGMGKARHFRDQHGIFGLISFIFLFPAVASSIIRLRTSLPHPSSAAFAGIKGPIALARTPQKIYLISGMLTQLVLALGQFSFIQGFSTLRSISLCIIDAVLNSSSAANLVSILLMVQISATALVGVRAWLEQHIAKREAASNEPKNRKSSFQTFGFDRKNAPPPLNLSFRTEKPNLVQRRTEELNGYEDDAISTPFNVRKEGEIVSPLSPRTVARPSLDTPGRYDPNTGVYEYEMEGNNKFNNVPVAYQSPSLGQMDAGPKMQGVTTKDLFPPLEAAGTTRQNDGVVEAGRVSYSRPFGGGPGGTVRM</sequence>
<keyword evidence="2" id="KW-1133">Transmembrane helix</keyword>
<feature type="transmembrane region" description="Helical" evidence="2">
    <location>
        <begin position="743"/>
        <end position="763"/>
    </location>
</feature>
<dbReference type="Proteomes" id="UP000799777">
    <property type="component" value="Unassembled WGS sequence"/>
</dbReference>
<reference evidence="3" key="1">
    <citation type="journal article" date="2020" name="Stud. Mycol.">
        <title>101 Dothideomycetes genomes: a test case for predicting lifestyles and emergence of pathogens.</title>
        <authorList>
            <person name="Haridas S."/>
            <person name="Albert R."/>
            <person name="Binder M."/>
            <person name="Bloem J."/>
            <person name="Labutti K."/>
            <person name="Salamov A."/>
            <person name="Andreopoulos B."/>
            <person name="Baker S."/>
            <person name="Barry K."/>
            <person name="Bills G."/>
            <person name="Bluhm B."/>
            <person name="Cannon C."/>
            <person name="Castanera R."/>
            <person name="Culley D."/>
            <person name="Daum C."/>
            <person name="Ezra D."/>
            <person name="Gonzalez J."/>
            <person name="Henrissat B."/>
            <person name="Kuo A."/>
            <person name="Liang C."/>
            <person name="Lipzen A."/>
            <person name="Lutzoni F."/>
            <person name="Magnuson J."/>
            <person name="Mondo S."/>
            <person name="Nolan M."/>
            <person name="Ohm R."/>
            <person name="Pangilinan J."/>
            <person name="Park H.-J."/>
            <person name="Ramirez L."/>
            <person name="Alfaro M."/>
            <person name="Sun H."/>
            <person name="Tritt A."/>
            <person name="Yoshinaga Y."/>
            <person name="Zwiers L.-H."/>
            <person name="Turgeon B."/>
            <person name="Goodwin S."/>
            <person name="Spatafora J."/>
            <person name="Crous P."/>
            <person name="Grigoriev I."/>
        </authorList>
    </citation>
    <scope>NUCLEOTIDE SEQUENCE</scope>
    <source>
        <strain evidence="3">CBS 110217</strain>
    </source>
</reference>
<dbReference type="OrthoDB" id="5148443at2759"/>
<feature type="transmembrane region" description="Helical" evidence="2">
    <location>
        <begin position="693"/>
        <end position="722"/>
    </location>
</feature>
<organism evidence="3 4">
    <name type="scientific">Setomelanomma holmii</name>
    <dbReference type="NCBI Taxonomy" id="210430"/>
    <lineage>
        <taxon>Eukaryota</taxon>
        <taxon>Fungi</taxon>
        <taxon>Dikarya</taxon>
        <taxon>Ascomycota</taxon>
        <taxon>Pezizomycotina</taxon>
        <taxon>Dothideomycetes</taxon>
        <taxon>Pleosporomycetidae</taxon>
        <taxon>Pleosporales</taxon>
        <taxon>Pleosporineae</taxon>
        <taxon>Phaeosphaeriaceae</taxon>
        <taxon>Setomelanomma</taxon>
    </lineage>
</organism>
<proteinExistence type="predicted"/>